<proteinExistence type="predicted"/>
<protein>
    <recommendedName>
        <fullName evidence="4">Dicarboxylate transport domain-containing protein</fullName>
    </recommendedName>
</protein>
<keyword evidence="3" id="KW-1185">Reference proteome</keyword>
<evidence type="ECO:0008006" key="4">
    <source>
        <dbReference type="Google" id="ProtNLM"/>
    </source>
</evidence>
<keyword evidence="1" id="KW-0732">Signal</keyword>
<feature type="signal peptide" evidence="1">
    <location>
        <begin position="1"/>
        <end position="26"/>
    </location>
</feature>
<name>A0ABT0MGJ9_9GAMM</name>
<gene>
    <name evidence="2" type="ORF">M2650_05005</name>
</gene>
<feature type="chain" id="PRO_5046388092" description="Dicarboxylate transport domain-containing protein" evidence="1">
    <location>
        <begin position="27"/>
        <end position="672"/>
    </location>
</feature>
<dbReference type="EMBL" id="JAMBEP010000001">
    <property type="protein sequence ID" value="MCL1634001.1"/>
    <property type="molecule type" value="Genomic_DNA"/>
</dbReference>
<evidence type="ECO:0000313" key="3">
    <source>
        <dbReference type="Proteomes" id="UP001431217"/>
    </source>
</evidence>
<evidence type="ECO:0000313" key="2">
    <source>
        <dbReference type="EMBL" id="MCL1634001.1"/>
    </source>
</evidence>
<dbReference type="Proteomes" id="UP001431217">
    <property type="component" value="Unassembled WGS sequence"/>
</dbReference>
<reference evidence="2 3" key="1">
    <citation type="submission" date="2022-05" db="EMBL/GenBank/DDBJ databases">
        <title>Luteimonas sp. SX5, whole genome shotgun sequencing project.</title>
        <authorList>
            <person name="Zhao G."/>
            <person name="Shen L."/>
        </authorList>
    </citation>
    <scope>NUCLEOTIDE SEQUENCE [LARGE SCALE GENOMIC DNA]</scope>
    <source>
        <strain evidence="2 3">SX5</strain>
    </source>
</reference>
<evidence type="ECO:0000256" key="1">
    <source>
        <dbReference type="SAM" id="SignalP"/>
    </source>
</evidence>
<sequence length="672" mass="71185">MPRSMLRLLPCLLLVCLGPVSGRTLSARIAQVVTPVATLEGVTVRLDWPAQATQGSLSLTAKRVAAQDLGYRFADIAWDCPLLRDIQGGWRCDGVLRSGRAKPMRLSLDLGVASTDATLSQGSARFALHRQAATPDLTSLDLTRVPMAWAQALATQAWPAGRFKSGTLDGRLTVEAADDKPLRIQGPLSLAGIGLDTPDGSIAAEGVSGRFDIDYRKAAAASQVSLSGALKGGELLAGNAYLLLPATPVSLRIDATQSGSAGWRLPRIEWRDGERLQATGSAALSADGALRDLDLSVSSRDIAPLRQAYLSGWLGLAGLGEVALAGAIGARLQMRDGELRVADARLHGVDVRDAQQRFVFEGLDGDVRYSADAPVASELRWRGGQLQGLDFGAAALPFDSRDGVLRLRRPAAMPMLGGRVEFSAMALRPPAGDAGLRIEFGMEIDSIDFGKVSAALGLPAFTGELSGHIPKARYADDRIDFDGGLALHLFDGSVQVSSLAMERPFGVAPTLSADIALQGIDLQALTGVFDFGSISGRLDGRIDDLRLVDWGASAFDAEFHTVPRSGVRQRISQRAVQNISSVGDASFVGSLQGQLIGLFDDFGYARIGISCRLENEVCEMGGLHSANGGFTIVEGAGIPRLNVVGYNRQVDWPTLVERLAAVGKGDVKPVFE</sequence>
<accession>A0ABT0MGJ9</accession>
<comment type="caution">
    <text evidence="2">The sequence shown here is derived from an EMBL/GenBank/DDBJ whole genome shotgun (WGS) entry which is preliminary data.</text>
</comment>
<dbReference type="RefSeq" id="WP_249472022.1">
    <property type="nucleotide sequence ID" value="NZ_JAMBEP010000001.1"/>
</dbReference>
<organism evidence="2 3">
    <name type="scientific">Luteimonas galliterrae</name>
    <dbReference type="NCBI Taxonomy" id="2940486"/>
    <lineage>
        <taxon>Bacteria</taxon>
        <taxon>Pseudomonadati</taxon>
        <taxon>Pseudomonadota</taxon>
        <taxon>Gammaproteobacteria</taxon>
        <taxon>Lysobacterales</taxon>
        <taxon>Lysobacteraceae</taxon>
        <taxon>Luteimonas</taxon>
    </lineage>
</organism>